<evidence type="ECO:0000313" key="1">
    <source>
        <dbReference type="EMBL" id="GBC59666.1"/>
    </source>
</evidence>
<dbReference type="InterPro" id="IPR011004">
    <property type="entry name" value="Trimer_LpxA-like_sf"/>
</dbReference>
<dbReference type="SUPFAM" id="SSF51161">
    <property type="entry name" value="Trimeric LpxA-like enzymes"/>
    <property type="match status" value="1"/>
</dbReference>
<dbReference type="AlphaFoldDB" id="A0A401FRS7"/>
<dbReference type="InterPro" id="IPR050484">
    <property type="entry name" value="Transf_Hexapept/Carb_Anhydrase"/>
</dbReference>
<dbReference type="RefSeq" id="WP_124327162.1">
    <property type="nucleotide sequence ID" value="NZ_BEXT01000001.1"/>
</dbReference>
<dbReference type="Gene3D" id="2.160.10.10">
    <property type="entry name" value="Hexapeptide repeat proteins"/>
    <property type="match status" value="1"/>
</dbReference>
<reference evidence="2" key="1">
    <citation type="submission" date="2017-11" db="EMBL/GenBank/DDBJ databases">
        <authorList>
            <person name="Watanabe M."/>
            <person name="Kojima H."/>
        </authorList>
    </citation>
    <scope>NUCLEOTIDE SEQUENCE [LARGE SCALE GENOMIC DNA]</scope>
    <source>
        <strain evidence="2">Tokyo 01</strain>
    </source>
</reference>
<dbReference type="PANTHER" id="PTHR13061:SF29">
    <property type="entry name" value="GAMMA CARBONIC ANHYDRASE-LIKE 1, MITOCHONDRIAL-RELATED"/>
    <property type="match status" value="1"/>
</dbReference>
<evidence type="ECO:0000313" key="2">
    <source>
        <dbReference type="Proteomes" id="UP000288096"/>
    </source>
</evidence>
<keyword evidence="2" id="KW-1185">Reference proteome</keyword>
<dbReference type="EMBL" id="BEXT01000001">
    <property type="protein sequence ID" value="GBC59666.1"/>
    <property type="molecule type" value="Genomic_DNA"/>
</dbReference>
<reference evidence="2" key="2">
    <citation type="submission" date="2019-01" db="EMBL/GenBank/DDBJ databases">
        <title>Genome sequence of Desulfonema ishimotonii strain Tokyo 01.</title>
        <authorList>
            <person name="Fukui M."/>
        </authorList>
    </citation>
    <scope>NUCLEOTIDE SEQUENCE [LARGE SCALE GENOMIC DNA]</scope>
    <source>
        <strain evidence="2">Tokyo 01</strain>
    </source>
</reference>
<gene>
    <name evidence="1" type="ORF">DENIS_0607</name>
</gene>
<name>A0A401FRS7_9BACT</name>
<protein>
    <submittedName>
        <fullName evidence="1">Gamma carbonic anhydrase family protein</fullName>
    </submittedName>
</protein>
<dbReference type="InterPro" id="IPR001451">
    <property type="entry name" value="Hexapep"/>
</dbReference>
<dbReference type="Pfam" id="PF00132">
    <property type="entry name" value="Hexapep"/>
    <property type="match status" value="2"/>
</dbReference>
<dbReference type="Proteomes" id="UP000288096">
    <property type="component" value="Unassembled WGS sequence"/>
</dbReference>
<comment type="caution">
    <text evidence="1">The sequence shown here is derived from an EMBL/GenBank/DDBJ whole genome shotgun (WGS) entry which is preliminary data.</text>
</comment>
<dbReference type="OrthoDB" id="9803036at2"/>
<dbReference type="InterPro" id="IPR047324">
    <property type="entry name" value="LbH_gamma_CA-like"/>
</dbReference>
<sequence>MIFEYKGKRPKIGKNVFIAPGAVIIGDVTIGDNSGIWYNSVVRGDSDSITIGKNTNIQDNCTVHIDKGKPMVIGDNVTIGHNAVVHGCTIEDHCLIGINATVLNGAHIRRGSIIASNALVREGQKVGPFHLVAGVPAILKKEMGEDMIGVLQVPADIYVKKALEFKDLKRIEP</sequence>
<dbReference type="PANTHER" id="PTHR13061">
    <property type="entry name" value="DYNACTIN SUBUNIT P25"/>
    <property type="match status" value="1"/>
</dbReference>
<organism evidence="1 2">
    <name type="scientific">Desulfonema ishimotonii</name>
    <dbReference type="NCBI Taxonomy" id="45657"/>
    <lineage>
        <taxon>Bacteria</taxon>
        <taxon>Pseudomonadati</taxon>
        <taxon>Thermodesulfobacteriota</taxon>
        <taxon>Desulfobacteria</taxon>
        <taxon>Desulfobacterales</taxon>
        <taxon>Desulfococcaceae</taxon>
        <taxon>Desulfonema</taxon>
    </lineage>
</organism>
<dbReference type="CDD" id="cd04645">
    <property type="entry name" value="LbH_gamma_CA_like"/>
    <property type="match status" value="1"/>
</dbReference>
<proteinExistence type="predicted"/>
<accession>A0A401FRS7</accession>